<keyword evidence="13" id="KW-0548">Nucleotidyltransferase</keyword>
<dbReference type="PANTHER" id="PTHR42648:SF11">
    <property type="entry name" value="TRANSPOSON TY4-P GAG-POL POLYPROTEIN"/>
    <property type="match status" value="1"/>
</dbReference>
<keyword evidence="4" id="KW-0540">Nuclease</keyword>
<dbReference type="InterPro" id="IPR036397">
    <property type="entry name" value="RNaseH_sf"/>
</dbReference>
<keyword evidence="14" id="KW-0917">Virion maturation</keyword>
<evidence type="ECO:0000256" key="16">
    <source>
        <dbReference type="SAM" id="MobiDB-lite"/>
    </source>
</evidence>
<keyword evidence="15" id="KW-0233">DNA recombination</keyword>
<keyword evidence="11" id="KW-0229">DNA integration</keyword>
<dbReference type="Proteomes" id="UP000198287">
    <property type="component" value="Unassembled WGS sequence"/>
</dbReference>
<dbReference type="GO" id="GO:0008233">
    <property type="term" value="F:peptidase activity"/>
    <property type="evidence" value="ECO:0007669"/>
    <property type="project" value="UniProtKB-KW"/>
</dbReference>
<evidence type="ECO:0000256" key="5">
    <source>
        <dbReference type="ARBA" id="ARBA00022723"/>
    </source>
</evidence>
<keyword evidence="3" id="KW-0645">Protease</keyword>
<evidence type="ECO:0000313" key="18">
    <source>
        <dbReference type="EMBL" id="OXA44556.1"/>
    </source>
</evidence>
<evidence type="ECO:0000256" key="14">
    <source>
        <dbReference type="ARBA" id="ARBA00023113"/>
    </source>
</evidence>
<dbReference type="InterPro" id="IPR012337">
    <property type="entry name" value="RNaseH-like_sf"/>
</dbReference>
<keyword evidence="9" id="KW-0067">ATP-binding</keyword>
<dbReference type="EMBL" id="LNIX01000019">
    <property type="protein sequence ID" value="OXA44556.1"/>
    <property type="molecule type" value="Genomic_DNA"/>
</dbReference>
<keyword evidence="13" id="KW-0239">DNA-directed DNA polymerase</keyword>
<dbReference type="GO" id="GO:0003964">
    <property type="term" value="F:RNA-directed DNA polymerase activity"/>
    <property type="evidence" value="ECO:0007669"/>
    <property type="project" value="UniProtKB-KW"/>
</dbReference>
<accession>A0A226DK45</accession>
<dbReference type="GO" id="GO:0006310">
    <property type="term" value="P:DNA recombination"/>
    <property type="evidence" value="ECO:0007669"/>
    <property type="project" value="UniProtKB-KW"/>
</dbReference>
<evidence type="ECO:0000256" key="10">
    <source>
        <dbReference type="ARBA" id="ARBA00022842"/>
    </source>
</evidence>
<protein>
    <submittedName>
        <fullName evidence="18">Copia protein</fullName>
    </submittedName>
</protein>
<evidence type="ECO:0000256" key="12">
    <source>
        <dbReference type="ARBA" id="ARBA00022918"/>
    </source>
</evidence>
<dbReference type="GO" id="GO:0003676">
    <property type="term" value="F:nucleic acid binding"/>
    <property type="evidence" value="ECO:0007669"/>
    <property type="project" value="InterPro"/>
</dbReference>
<keyword evidence="5" id="KW-0479">Metal-binding</keyword>
<keyword evidence="6" id="KW-0547">Nucleotide-binding</keyword>
<proteinExistence type="predicted"/>
<organism evidence="18 19">
    <name type="scientific">Folsomia candida</name>
    <name type="common">Springtail</name>
    <dbReference type="NCBI Taxonomy" id="158441"/>
    <lineage>
        <taxon>Eukaryota</taxon>
        <taxon>Metazoa</taxon>
        <taxon>Ecdysozoa</taxon>
        <taxon>Arthropoda</taxon>
        <taxon>Hexapoda</taxon>
        <taxon>Collembola</taxon>
        <taxon>Entomobryomorpha</taxon>
        <taxon>Isotomoidea</taxon>
        <taxon>Isotomidae</taxon>
        <taxon>Proisotominae</taxon>
        <taxon>Folsomia</taxon>
    </lineage>
</organism>
<dbReference type="GO" id="GO:0003887">
    <property type="term" value="F:DNA-directed DNA polymerase activity"/>
    <property type="evidence" value="ECO:0007669"/>
    <property type="project" value="UniProtKB-KW"/>
</dbReference>
<keyword evidence="12" id="KW-0695">RNA-directed DNA polymerase</keyword>
<dbReference type="InterPro" id="IPR039537">
    <property type="entry name" value="Retrotran_Ty1/copia-like"/>
</dbReference>
<dbReference type="Pfam" id="PF22936">
    <property type="entry name" value="Pol_BBD"/>
    <property type="match status" value="1"/>
</dbReference>
<dbReference type="OMA" id="NEHITIF"/>
<evidence type="ECO:0000256" key="1">
    <source>
        <dbReference type="ARBA" id="ARBA00002180"/>
    </source>
</evidence>
<dbReference type="PANTHER" id="PTHR42648">
    <property type="entry name" value="TRANSPOSASE, PUTATIVE-RELATED"/>
    <property type="match status" value="1"/>
</dbReference>
<evidence type="ECO:0000259" key="17">
    <source>
        <dbReference type="PROSITE" id="PS50994"/>
    </source>
</evidence>
<evidence type="ECO:0000256" key="15">
    <source>
        <dbReference type="ARBA" id="ARBA00023172"/>
    </source>
</evidence>
<evidence type="ECO:0000256" key="6">
    <source>
        <dbReference type="ARBA" id="ARBA00022741"/>
    </source>
</evidence>
<dbReference type="InterPro" id="IPR036875">
    <property type="entry name" value="Znf_CCHC_sf"/>
</dbReference>
<dbReference type="InterPro" id="IPR001584">
    <property type="entry name" value="Integrase_cat-core"/>
</dbReference>
<dbReference type="OrthoDB" id="413361at2759"/>
<keyword evidence="8" id="KW-0378">Hydrolase</keyword>
<dbReference type="GO" id="GO:0006508">
    <property type="term" value="P:proteolysis"/>
    <property type="evidence" value="ECO:0007669"/>
    <property type="project" value="UniProtKB-KW"/>
</dbReference>
<feature type="compositionally biased region" description="Low complexity" evidence="16">
    <location>
        <begin position="281"/>
        <end position="296"/>
    </location>
</feature>
<dbReference type="AlphaFoldDB" id="A0A226DK45"/>
<evidence type="ECO:0000256" key="4">
    <source>
        <dbReference type="ARBA" id="ARBA00022722"/>
    </source>
</evidence>
<dbReference type="STRING" id="158441.A0A226DK45"/>
<dbReference type="PROSITE" id="PS50994">
    <property type="entry name" value="INTEGRASE"/>
    <property type="match status" value="1"/>
</dbReference>
<feature type="domain" description="Integrase catalytic" evidence="17">
    <location>
        <begin position="507"/>
        <end position="608"/>
    </location>
</feature>
<evidence type="ECO:0000256" key="11">
    <source>
        <dbReference type="ARBA" id="ARBA00022908"/>
    </source>
</evidence>
<dbReference type="SUPFAM" id="SSF57756">
    <property type="entry name" value="Retrovirus zinc finger-like domains"/>
    <property type="match status" value="1"/>
</dbReference>
<evidence type="ECO:0000256" key="3">
    <source>
        <dbReference type="ARBA" id="ARBA00022670"/>
    </source>
</evidence>
<dbReference type="GO" id="GO:0005524">
    <property type="term" value="F:ATP binding"/>
    <property type="evidence" value="ECO:0007669"/>
    <property type="project" value="UniProtKB-KW"/>
</dbReference>
<keyword evidence="2" id="KW-1188">Viral release from host cell</keyword>
<dbReference type="Pfam" id="PF14223">
    <property type="entry name" value="Retrotran_gag_2"/>
    <property type="match status" value="1"/>
</dbReference>
<evidence type="ECO:0000256" key="7">
    <source>
        <dbReference type="ARBA" id="ARBA00022759"/>
    </source>
</evidence>
<evidence type="ECO:0000256" key="8">
    <source>
        <dbReference type="ARBA" id="ARBA00022801"/>
    </source>
</evidence>
<evidence type="ECO:0000256" key="13">
    <source>
        <dbReference type="ARBA" id="ARBA00022932"/>
    </source>
</evidence>
<name>A0A226DK45_FOLCA</name>
<evidence type="ECO:0000256" key="2">
    <source>
        <dbReference type="ARBA" id="ARBA00022612"/>
    </source>
</evidence>
<evidence type="ECO:0000313" key="19">
    <source>
        <dbReference type="Proteomes" id="UP000198287"/>
    </source>
</evidence>
<keyword evidence="10" id="KW-0460">Magnesium</keyword>
<dbReference type="SUPFAM" id="SSF53098">
    <property type="entry name" value="Ribonuclease H-like"/>
    <property type="match status" value="1"/>
</dbReference>
<feature type="region of interest" description="Disordered" evidence="16">
    <location>
        <begin position="268"/>
        <end position="307"/>
    </location>
</feature>
<dbReference type="Gene3D" id="3.30.420.10">
    <property type="entry name" value="Ribonuclease H-like superfamily/Ribonuclease H"/>
    <property type="match status" value="1"/>
</dbReference>
<feature type="region of interest" description="Disordered" evidence="16">
    <location>
        <begin position="220"/>
        <end position="241"/>
    </location>
</feature>
<dbReference type="GO" id="GO:0008270">
    <property type="term" value="F:zinc ion binding"/>
    <property type="evidence" value="ECO:0007669"/>
    <property type="project" value="InterPro"/>
</dbReference>
<sequence length="608" mass="67769">MSTTTPKPLMSHIKPLSSSNYARWKLEVSTALQSVELWDHCDGSKKRPVPTASDPKVDEIKKWDKEDAMARSCIIPLLDDRQINHVSNLSTAQEIWQKLKKVHDDTSALNKDQTLTRFFSYKINDDQSPVEGLEEIEKLANALRSLGSPQDSASIIARVLTALPSKYQSFKLAWDSVGKAEQTLENLHVRLQKMEKMETGEQECSSDSNNPSNVAFFAGKEQHRHEGKGKKNQGGKNNKASNKKKGACFYCKKDGHHIQECRSRIRDKAAGEGKATGGGNNKNQQQQKKGQNNQKARGNDNDEGPNACQAFMGHVQPILPSLHPSDIWICDSGATSQFTGRRDWFIQYQELANPIPVRQADGNNTKAVGKGVVLIDAWMDETWTPIPLTNVLYIPGGSNLFSEAVMDGKGYKIVKQSGTVNFYKDGKLGPQAKLARGVYIMGFRPLVEEEVAYSASLWHQRLAHVNPAFIKKSVTTGAVEGLRLEDLKDDGWKCANCPLAKATKLPFPAQPTRAAKKGELIHIDLSGRMPTKSLGGKEYFMLIKDDKTGFRHVSFLEKKSDAAENIINFLRFFKNQTGENIKRIKTDGGGEFMGEELQQFLREEGIIH</sequence>
<comment type="function">
    <text evidence="1">The aspartyl protease (PR) mediates the proteolytic cleavages of the Gag and Gag-Pol polyproteins after assembly of the VLP.</text>
</comment>
<keyword evidence="7" id="KW-0255">Endonuclease</keyword>
<dbReference type="InterPro" id="IPR054722">
    <property type="entry name" value="PolX-like_BBD"/>
</dbReference>
<keyword evidence="13" id="KW-0808">Transferase</keyword>
<dbReference type="GO" id="GO:0004519">
    <property type="term" value="F:endonuclease activity"/>
    <property type="evidence" value="ECO:0007669"/>
    <property type="project" value="UniProtKB-KW"/>
</dbReference>
<keyword evidence="19" id="KW-1185">Reference proteome</keyword>
<comment type="caution">
    <text evidence="18">The sequence shown here is derived from an EMBL/GenBank/DDBJ whole genome shotgun (WGS) entry which is preliminary data.</text>
</comment>
<reference evidence="18 19" key="1">
    <citation type="submission" date="2015-12" db="EMBL/GenBank/DDBJ databases">
        <title>The genome of Folsomia candida.</title>
        <authorList>
            <person name="Faddeeva A."/>
            <person name="Derks M.F."/>
            <person name="Anvar Y."/>
            <person name="Smit S."/>
            <person name="Van Straalen N."/>
            <person name="Roelofs D."/>
        </authorList>
    </citation>
    <scope>NUCLEOTIDE SEQUENCE [LARGE SCALE GENOMIC DNA]</scope>
    <source>
        <strain evidence="18 19">VU population</strain>
        <tissue evidence="18">Whole body</tissue>
    </source>
</reference>
<dbReference type="GO" id="GO:0015074">
    <property type="term" value="P:DNA integration"/>
    <property type="evidence" value="ECO:0007669"/>
    <property type="project" value="UniProtKB-KW"/>
</dbReference>
<gene>
    <name evidence="18" type="ORF">Fcan01_21009</name>
</gene>
<evidence type="ECO:0000256" key="9">
    <source>
        <dbReference type="ARBA" id="ARBA00022840"/>
    </source>
</evidence>